<comment type="caution">
    <text evidence="1">The sequence shown here is derived from an EMBL/GenBank/DDBJ whole genome shotgun (WGS) entry which is preliminary data.</text>
</comment>
<dbReference type="AlphaFoldDB" id="A0A366DHH1"/>
<reference evidence="1 2" key="1">
    <citation type="submission" date="2018-06" db="EMBL/GenBank/DDBJ databases">
        <title>Genomic Encyclopedia of Type Strains, Phase IV (KMG-IV): sequencing the most valuable type-strain genomes for metagenomic binning, comparative biology and taxonomic classification.</title>
        <authorList>
            <person name="Goeker M."/>
        </authorList>
    </citation>
    <scope>NUCLEOTIDE SEQUENCE [LARGE SCALE GENOMIC DNA]</scope>
    <source>
        <strain evidence="1 2">DSM 44599</strain>
    </source>
</reference>
<evidence type="ECO:0000313" key="2">
    <source>
        <dbReference type="Proteomes" id="UP000252586"/>
    </source>
</evidence>
<gene>
    <name evidence="1" type="ORF">DFR74_107210</name>
</gene>
<accession>A0A366DHH1</accession>
<keyword evidence="2" id="KW-1185">Reference proteome</keyword>
<protein>
    <submittedName>
        <fullName evidence="1">Uncharacterized protein</fullName>
    </submittedName>
</protein>
<organism evidence="1 2">
    <name type="scientific">Nocardia puris</name>
    <dbReference type="NCBI Taxonomy" id="208602"/>
    <lineage>
        <taxon>Bacteria</taxon>
        <taxon>Bacillati</taxon>
        <taxon>Actinomycetota</taxon>
        <taxon>Actinomycetes</taxon>
        <taxon>Mycobacteriales</taxon>
        <taxon>Nocardiaceae</taxon>
        <taxon>Nocardia</taxon>
    </lineage>
</organism>
<evidence type="ECO:0000313" key="1">
    <source>
        <dbReference type="EMBL" id="RBO89532.1"/>
    </source>
</evidence>
<sequence>MEGVDIAALVAQILAFLSGGSSLNYTPGA</sequence>
<name>A0A366DHH1_9NOCA</name>
<dbReference type="STRING" id="1210090.GCA_001613185_01946"/>
<dbReference type="Proteomes" id="UP000252586">
    <property type="component" value="Unassembled WGS sequence"/>
</dbReference>
<proteinExistence type="predicted"/>
<dbReference type="EMBL" id="QNRE01000007">
    <property type="protein sequence ID" value="RBO89532.1"/>
    <property type="molecule type" value="Genomic_DNA"/>
</dbReference>